<name>J6EPA7_TRIAS</name>
<feature type="compositionally biased region" description="Basic residues" evidence="1">
    <location>
        <begin position="115"/>
        <end position="128"/>
    </location>
</feature>
<dbReference type="VEuPathDB" id="FungiDB:A1Q1_05078"/>
<feature type="region of interest" description="Disordered" evidence="1">
    <location>
        <begin position="45"/>
        <end position="128"/>
    </location>
</feature>
<sequence>MSPSEKRRMELLPVAHLLPPAVFDACGFDDSMFYEDEELNRAYRREFGTGSPSDSESCDWASDENGASVSAGIDQDSVPQVKRAPSETGEVPDETQGSVVRRRKRMVMDPELSRIRRASLRPRVQRKT</sequence>
<accession>J6EPA7</accession>
<dbReference type="Proteomes" id="UP000002748">
    <property type="component" value="Unassembled WGS sequence"/>
</dbReference>
<dbReference type="EMBL" id="ALBS01000297">
    <property type="protein sequence ID" value="EJT46249.1"/>
    <property type="molecule type" value="Genomic_DNA"/>
</dbReference>
<evidence type="ECO:0000313" key="2">
    <source>
        <dbReference type="EMBL" id="EJT46249.1"/>
    </source>
</evidence>
<reference evidence="2 3" key="1">
    <citation type="journal article" date="2012" name="Eukaryot. Cell">
        <title>Draft genome sequence of CBS 2479, the standard type strain of Trichosporon asahii.</title>
        <authorList>
            <person name="Yang R.Y."/>
            <person name="Li H.T."/>
            <person name="Zhu H."/>
            <person name="Zhou G.P."/>
            <person name="Wang M."/>
            <person name="Wang L."/>
        </authorList>
    </citation>
    <scope>NUCLEOTIDE SEQUENCE [LARGE SCALE GENOMIC DNA]</scope>
    <source>
        <strain evidence="3">ATCC 90039 / CBS 2479 / JCM 2466 / KCTC 7840 / NCYC 2677 / UAMH 7654</strain>
    </source>
</reference>
<gene>
    <name evidence="2" type="ORF">A1Q1_05078</name>
</gene>
<comment type="caution">
    <text evidence="2">The sequence shown here is derived from an EMBL/GenBank/DDBJ whole genome shotgun (WGS) entry which is preliminary data.</text>
</comment>
<evidence type="ECO:0000313" key="3">
    <source>
        <dbReference type="Proteomes" id="UP000002748"/>
    </source>
</evidence>
<evidence type="ECO:0000256" key="1">
    <source>
        <dbReference type="SAM" id="MobiDB-lite"/>
    </source>
</evidence>
<dbReference type="AlphaFoldDB" id="J6EPA7"/>
<dbReference type="KEGG" id="tasa:A1Q1_05078"/>
<proteinExistence type="predicted"/>
<protein>
    <submittedName>
        <fullName evidence="2">Uncharacterized protein</fullName>
    </submittedName>
</protein>
<dbReference type="RefSeq" id="XP_014177360.1">
    <property type="nucleotide sequence ID" value="XM_014321885.1"/>
</dbReference>
<dbReference type="GeneID" id="25988590"/>
<organism evidence="2 3">
    <name type="scientific">Trichosporon asahii var. asahii (strain ATCC 90039 / CBS 2479 / JCM 2466 / KCTC 7840 / NBRC 103889/ NCYC 2677 / UAMH 7654)</name>
    <name type="common">Yeast</name>
    <dbReference type="NCBI Taxonomy" id="1186058"/>
    <lineage>
        <taxon>Eukaryota</taxon>
        <taxon>Fungi</taxon>
        <taxon>Dikarya</taxon>
        <taxon>Basidiomycota</taxon>
        <taxon>Agaricomycotina</taxon>
        <taxon>Tremellomycetes</taxon>
        <taxon>Trichosporonales</taxon>
        <taxon>Trichosporonaceae</taxon>
        <taxon>Trichosporon</taxon>
    </lineage>
</organism>
<dbReference type="HOGENOM" id="CLU_1961134_0_0_1"/>